<dbReference type="EMBL" id="JAINDJ010000006">
    <property type="protein sequence ID" value="KAG9443401.1"/>
    <property type="molecule type" value="Genomic_DNA"/>
</dbReference>
<evidence type="ECO:0000313" key="3">
    <source>
        <dbReference type="EMBL" id="KAG9443401.1"/>
    </source>
</evidence>
<evidence type="ECO:0000313" key="2">
    <source>
        <dbReference type="EMBL" id="KAG9438309.1"/>
    </source>
</evidence>
<dbReference type="EMBL" id="JAINDJ010000006">
    <property type="protein sequence ID" value="KAG9443417.1"/>
    <property type="molecule type" value="Genomic_DNA"/>
</dbReference>
<reference evidence="2 6" key="1">
    <citation type="submission" date="2021-07" db="EMBL/GenBank/DDBJ databases">
        <title>The Aristolochia fimbriata genome: insights into angiosperm evolution, floral development and chemical biosynthesis.</title>
        <authorList>
            <person name="Jiao Y."/>
        </authorList>
    </citation>
    <scope>NUCLEOTIDE SEQUENCE [LARGE SCALE GENOMIC DNA]</scope>
    <source>
        <strain evidence="2">IBCAS-2021</strain>
        <tissue evidence="2">Leaf</tissue>
    </source>
</reference>
<proteinExistence type="predicted"/>
<keyword evidence="6" id="KW-1185">Reference proteome</keyword>
<gene>
    <name evidence="3" type="ORF">H6P81_014741</name>
    <name evidence="4" type="ORF">H6P81_014757</name>
    <name evidence="5" type="ORF">H6P81_014759</name>
    <name evidence="2" type="ORF">H6P81_021747</name>
</gene>
<comment type="caution">
    <text evidence="2">The sequence shown here is derived from an EMBL/GenBank/DDBJ whole genome shotgun (WGS) entry which is preliminary data.</text>
</comment>
<dbReference type="AlphaFoldDB" id="A0AAV7DQT0"/>
<evidence type="ECO:0000313" key="5">
    <source>
        <dbReference type="EMBL" id="KAG9443419.1"/>
    </source>
</evidence>
<accession>A0AAV7DQT0</accession>
<organism evidence="2 6">
    <name type="scientific">Aristolochia fimbriata</name>
    <name type="common">White veined hardy Dutchman's pipe vine</name>
    <dbReference type="NCBI Taxonomy" id="158543"/>
    <lineage>
        <taxon>Eukaryota</taxon>
        <taxon>Viridiplantae</taxon>
        <taxon>Streptophyta</taxon>
        <taxon>Embryophyta</taxon>
        <taxon>Tracheophyta</taxon>
        <taxon>Spermatophyta</taxon>
        <taxon>Magnoliopsida</taxon>
        <taxon>Magnoliidae</taxon>
        <taxon>Piperales</taxon>
        <taxon>Aristolochiaceae</taxon>
        <taxon>Aristolochia</taxon>
    </lineage>
</organism>
<dbReference type="Proteomes" id="UP000825729">
    <property type="component" value="Unassembled WGS sequence"/>
</dbReference>
<dbReference type="EMBL" id="JAINDJ010000192">
    <property type="protein sequence ID" value="KAG9438309.1"/>
    <property type="molecule type" value="Genomic_DNA"/>
</dbReference>
<evidence type="ECO:0000256" key="1">
    <source>
        <dbReference type="SAM" id="Phobius"/>
    </source>
</evidence>
<evidence type="ECO:0008006" key="7">
    <source>
        <dbReference type="Google" id="ProtNLM"/>
    </source>
</evidence>
<protein>
    <recommendedName>
        <fullName evidence="7">Prolamin-like domain-containing protein</fullName>
    </recommendedName>
</protein>
<dbReference type="EMBL" id="JAINDJ010000006">
    <property type="protein sequence ID" value="KAG9443419.1"/>
    <property type="molecule type" value="Genomic_DNA"/>
</dbReference>
<evidence type="ECO:0000313" key="6">
    <source>
        <dbReference type="Proteomes" id="UP000825729"/>
    </source>
</evidence>
<keyword evidence="1" id="KW-0472">Membrane</keyword>
<sequence length="141" mass="15983">MAKGNQQLVVMVAMVFVVSWFSTGEAKLRYQEPHFPVYNFTEFLKCDRIFKKTAELSFMECSTAIVEQFLEDTFSFSTACCEAENAISNLPCWKDSVEYFSPVFPKWYSTLIKDYCASGKAPLPVLIDPYVTPATPAPTPF</sequence>
<name>A0AAV7DQT0_ARIFI</name>
<evidence type="ECO:0000313" key="4">
    <source>
        <dbReference type="EMBL" id="KAG9443417.1"/>
    </source>
</evidence>
<keyword evidence="1" id="KW-1133">Transmembrane helix</keyword>
<feature type="transmembrane region" description="Helical" evidence="1">
    <location>
        <begin position="6"/>
        <end position="23"/>
    </location>
</feature>
<keyword evidence="1" id="KW-0812">Transmembrane</keyword>